<name>A0ACB9R9X5_9MYRT</name>
<evidence type="ECO:0000313" key="1">
    <source>
        <dbReference type="EMBL" id="KAI4375916.1"/>
    </source>
</evidence>
<accession>A0ACB9R9X5</accession>
<keyword evidence="2" id="KW-1185">Reference proteome</keyword>
<gene>
    <name evidence="1" type="ORF">MLD38_013730</name>
</gene>
<comment type="caution">
    <text evidence="1">The sequence shown here is derived from an EMBL/GenBank/DDBJ whole genome shotgun (WGS) entry which is preliminary data.</text>
</comment>
<dbReference type="EMBL" id="CM042883">
    <property type="protein sequence ID" value="KAI4375916.1"/>
    <property type="molecule type" value="Genomic_DNA"/>
</dbReference>
<proteinExistence type="predicted"/>
<protein>
    <submittedName>
        <fullName evidence="1">Uncharacterized protein</fullName>
    </submittedName>
</protein>
<evidence type="ECO:0000313" key="2">
    <source>
        <dbReference type="Proteomes" id="UP001057402"/>
    </source>
</evidence>
<dbReference type="Proteomes" id="UP001057402">
    <property type="component" value="Chromosome 4"/>
</dbReference>
<sequence>MAAIHRDQGWSRHEWRHDVFVSFRGEELRNSFASHLFRAMDRVGIDCFRDDDEREVGEKIHPKLVDAIRRSRFSLALFSPRYGESRWCLNELVEMLDFHEKNRLRGHVFMPVFYKVKTGDVRKQTGKFGRYFEEYCKEISAGDTQIQTWKTALREAGSTSGWRLNDQSEAELIDKIVDHLLSNILRSSAPYLPEDVVPIESQVDEVISLLELIPRHCEPPVRVIGIHGNRGMGKTTLAGMVYNHVCFEFEGFSFLQLDDNADRDNLVHLQRKLLLDVFKINSPQFHDLRSNANEIKRKIRRRKLLLVLDNITSKDQVRHFGIEDRGRLLSQGSRVIITTRHRQVLDDLCVDDKYHVKKMGRSDSLRLFSRRVFGSDHPHEGFEELCESVLNIDNVRPSDLVDLASVLCGMVKEGWSEGIEKWKKNRKVFCRDLIQRVLSKRPIPHSHGSGLNLTYPIHDQGRMTFLTNPIRDFLNNVNSSANGLTTLLIGHPGGQFFSIPLHTMEGVLDTLSVYQALSIKLEKGGEYRAVENTERRNGNRSTMHVWISLFRKMGIVKPPRGAGRLTWERTNEEQPSRFTEDVEAQSSIPVLLQNSLHIQEEEPASDLKVEELTGATPGTEARDAPKRDMIY</sequence>
<reference evidence="2" key="1">
    <citation type="journal article" date="2023" name="Front. Plant Sci.">
        <title>Chromosomal-level genome assembly of Melastoma candidum provides insights into trichome evolution.</title>
        <authorList>
            <person name="Zhong Y."/>
            <person name="Wu W."/>
            <person name="Sun C."/>
            <person name="Zou P."/>
            <person name="Liu Y."/>
            <person name="Dai S."/>
            <person name="Zhou R."/>
        </authorList>
    </citation>
    <scope>NUCLEOTIDE SEQUENCE [LARGE SCALE GENOMIC DNA]</scope>
</reference>
<organism evidence="1 2">
    <name type="scientific">Melastoma candidum</name>
    <dbReference type="NCBI Taxonomy" id="119954"/>
    <lineage>
        <taxon>Eukaryota</taxon>
        <taxon>Viridiplantae</taxon>
        <taxon>Streptophyta</taxon>
        <taxon>Embryophyta</taxon>
        <taxon>Tracheophyta</taxon>
        <taxon>Spermatophyta</taxon>
        <taxon>Magnoliopsida</taxon>
        <taxon>eudicotyledons</taxon>
        <taxon>Gunneridae</taxon>
        <taxon>Pentapetalae</taxon>
        <taxon>rosids</taxon>
        <taxon>malvids</taxon>
        <taxon>Myrtales</taxon>
        <taxon>Melastomataceae</taxon>
        <taxon>Melastomatoideae</taxon>
        <taxon>Melastomateae</taxon>
        <taxon>Melastoma</taxon>
    </lineage>
</organism>